<dbReference type="RefSeq" id="XP_065726632.1">
    <property type="nucleotide sequence ID" value="XM_065870560.1"/>
</dbReference>
<reference evidence="3" key="1">
    <citation type="submission" date="2013-07" db="EMBL/GenBank/DDBJ databases">
        <authorList>
            <consortium name="The Broad Institute Genome Sequencing Platform"/>
            <person name="Cuomo C."/>
            <person name="Litvintseva A."/>
            <person name="Chen Y."/>
            <person name="Heitman J."/>
            <person name="Sun S."/>
            <person name="Springer D."/>
            <person name="Dromer F."/>
            <person name="Young S.K."/>
            <person name="Zeng Q."/>
            <person name="Gargeya S."/>
            <person name="Fitzgerald M."/>
            <person name="Abouelleil A."/>
            <person name="Alvarado L."/>
            <person name="Berlin A.M."/>
            <person name="Chapman S.B."/>
            <person name="Dewar J."/>
            <person name="Goldberg J."/>
            <person name="Griggs A."/>
            <person name="Gujja S."/>
            <person name="Hansen M."/>
            <person name="Howarth C."/>
            <person name="Imamovic A."/>
            <person name="Larimer J."/>
            <person name="McCowan C."/>
            <person name="Murphy C."/>
            <person name="Pearson M."/>
            <person name="Priest M."/>
            <person name="Roberts A."/>
            <person name="Saif S."/>
            <person name="Shea T."/>
            <person name="Sykes S."/>
            <person name="Wortman J."/>
            <person name="Nusbaum C."/>
            <person name="Birren B."/>
        </authorList>
    </citation>
    <scope>NUCLEOTIDE SEQUENCE</scope>
    <source>
        <strain evidence="3">CBS 10118</strain>
    </source>
</reference>
<feature type="chain" id="PRO_5042500822" description="Carboxylesterase type B domain-containing protein" evidence="1">
    <location>
        <begin position="24"/>
        <end position="147"/>
    </location>
</feature>
<protein>
    <recommendedName>
        <fullName evidence="2">Carboxylesterase type B domain-containing protein</fullName>
    </recommendedName>
</protein>
<evidence type="ECO:0000313" key="3">
    <source>
        <dbReference type="EMBL" id="WVW85870.1"/>
    </source>
</evidence>
<dbReference type="InterPro" id="IPR029058">
    <property type="entry name" value="AB_hydrolase_fold"/>
</dbReference>
<evidence type="ECO:0000313" key="4">
    <source>
        <dbReference type="Proteomes" id="UP000092730"/>
    </source>
</evidence>
<accession>A0AAJ8KEH3</accession>
<sequence>MRSHFTNLATIASVLTAISLTAAGPVEVTRDYVNATPQVKTIYEGGEQVTYQGYLNATTNLEQFVGIPFAQPPIGRLRFQRPQPWSPDNVTFFNATTPPPVCAQPGNNVSTENCLQLNVVRHTGVESGEKLPVLVWIYGGNYVSGYR</sequence>
<feature type="signal peptide" evidence="1">
    <location>
        <begin position="1"/>
        <end position="23"/>
    </location>
</feature>
<keyword evidence="4" id="KW-1185">Reference proteome</keyword>
<reference evidence="3" key="2">
    <citation type="submission" date="2024-02" db="EMBL/GenBank/DDBJ databases">
        <title>Comparative genomics of Cryptococcus and Kwoniella reveals pathogenesis evolution and contrasting modes of karyotype evolution via chromosome fusion or intercentromeric recombination.</title>
        <authorList>
            <person name="Coelho M.A."/>
            <person name="David-Palma M."/>
            <person name="Shea T."/>
            <person name="Bowers K."/>
            <person name="McGinley-Smith S."/>
            <person name="Mohammad A.W."/>
            <person name="Gnirke A."/>
            <person name="Yurkov A.M."/>
            <person name="Nowrousian M."/>
            <person name="Sun S."/>
            <person name="Cuomo C.A."/>
            <person name="Heitman J."/>
        </authorList>
    </citation>
    <scope>NUCLEOTIDE SEQUENCE</scope>
    <source>
        <strain evidence="3">CBS 10118</strain>
    </source>
</reference>
<name>A0AAJ8KEH3_9TREE</name>
<dbReference type="Pfam" id="PF00135">
    <property type="entry name" value="COesterase"/>
    <property type="match status" value="1"/>
</dbReference>
<dbReference type="Proteomes" id="UP000092730">
    <property type="component" value="Chromosome 6"/>
</dbReference>
<evidence type="ECO:0000256" key="1">
    <source>
        <dbReference type="SAM" id="SignalP"/>
    </source>
</evidence>
<dbReference type="EMBL" id="CP144546">
    <property type="protein sequence ID" value="WVW85870.1"/>
    <property type="molecule type" value="Genomic_DNA"/>
</dbReference>
<dbReference type="SUPFAM" id="SSF53474">
    <property type="entry name" value="alpha/beta-Hydrolases"/>
    <property type="match status" value="1"/>
</dbReference>
<dbReference type="GeneID" id="90824458"/>
<dbReference type="PANTHER" id="PTHR11559">
    <property type="entry name" value="CARBOXYLESTERASE"/>
    <property type="match status" value="1"/>
</dbReference>
<dbReference type="KEGG" id="kbi:90824458"/>
<gene>
    <name evidence="3" type="ORF">I302_107908</name>
</gene>
<feature type="domain" description="Carboxylesterase type B" evidence="2">
    <location>
        <begin position="57"/>
        <end position="145"/>
    </location>
</feature>
<dbReference type="InterPro" id="IPR002018">
    <property type="entry name" value="CarbesteraseB"/>
</dbReference>
<keyword evidence="1" id="KW-0732">Signal</keyword>
<dbReference type="Gene3D" id="3.40.50.1820">
    <property type="entry name" value="alpha/beta hydrolase"/>
    <property type="match status" value="1"/>
</dbReference>
<dbReference type="InterPro" id="IPR050309">
    <property type="entry name" value="Type-B_Carboxylest/Lipase"/>
</dbReference>
<organism evidence="3 4">
    <name type="scientific">Kwoniella bestiolae CBS 10118</name>
    <dbReference type="NCBI Taxonomy" id="1296100"/>
    <lineage>
        <taxon>Eukaryota</taxon>
        <taxon>Fungi</taxon>
        <taxon>Dikarya</taxon>
        <taxon>Basidiomycota</taxon>
        <taxon>Agaricomycotina</taxon>
        <taxon>Tremellomycetes</taxon>
        <taxon>Tremellales</taxon>
        <taxon>Cryptococcaceae</taxon>
        <taxon>Kwoniella</taxon>
    </lineage>
</organism>
<proteinExistence type="predicted"/>
<evidence type="ECO:0000259" key="2">
    <source>
        <dbReference type="Pfam" id="PF00135"/>
    </source>
</evidence>
<dbReference type="AlphaFoldDB" id="A0AAJ8KEH3"/>